<proteinExistence type="predicted"/>
<evidence type="ECO:0000313" key="3">
    <source>
        <dbReference type="Proteomes" id="UP000278437"/>
    </source>
</evidence>
<dbReference type="Proteomes" id="UP000278437">
    <property type="component" value="Chromosome"/>
</dbReference>
<evidence type="ECO:0000313" key="2">
    <source>
        <dbReference type="EMBL" id="AZQ12643.1"/>
    </source>
</evidence>
<sequence>MQQPDIDSFPPEVIHKLNYYVYRLIDPRNGETFYIGKGKGNRVFAHASGNIEDDALSEKGSRIREIKLAGFEVAHVIHRHGMDEKTAFEVEAALIDAYPGITNVMDGHGNGDFGAMHSREIIQRYSAQTAEFDHKALLISINRSALNSSVYEATRFAWRLSLKKAQQAELILATVQGMIVGVYVADHWLSASGEHFPGRETIEGRYGFVGHEAPAEFQSRYLGKRIPDSFRKRGASNPIKYTW</sequence>
<dbReference type="InterPro" id="IPR000305">
    <property type="entry name" value="GIY-YIG_endonuc"/>
</dbReference>
<dbReference type="EMBL" id="CP020373">
    <property type="protein sequence ID" value="AZQ12643.1"/>
    <property type="molecule type" value="Genomic_DNA"/>
</dbReference>
<dbReference type="Pfam" id="PF22945">
    <property type="entry name" value="LEM-3_GIY-YIG"/>
    <property type="match status" value="1"/>
</dbReference>
<name>A0ABM7DSF9_9GAMM</name>
<reference evidence="3" key="1">
    <citation type="submission" date="2017-03" db="EMBL/GenBank/DDBJ databases">
        <title>Full genome sequence of a non-lethal Shewanella isolate that potentiates virulence of Vibio parahaemolyticus causing acute hepatopancreatic necrosis disease (AHPND) in shrimp.</title>
        <authorList>
            <person name="Prachumwat A."/>
            <person name="Sritunyalucksana K."/>
        </authorList>
    </citation>
    <scope>NUCLEOTIDE SEQUENCE [LARGE SCALE GENOMIC DNA]</scope>
    <source>
        <strain evidence="3">TH2012</strain>
    </source>
</reference>
<dbReference type="PROSITE" id="PS50164">
    <property type="entry name" value="GIY_YIG"/>
    <property type="match status" value="1"/>
</dbReference>
<evidence type="ECO:0000259" key="1">
    <source>
        <dbReference type="PROSITE" id="PS50164"/>
    </source>
</evidence>
<dbReference type="CDD" id="cd10440">
    <property type="entry name" value="GIY-YIG_COG3680"/>
    <property type="match status" value="1"/>
</dbReference>
<gene>
    <name evidence="2" type="ORF">STH12_03584</name>
</gene>
<protein>
    <recommendedName>
        <fullName evidence="1">GIY-YIG domain-containing protein</fullName>
    </recommendedName>
</protein>
<organism evidence="2 3">
    <name type="scientific">Shewanella khirikhana</name>
    <dbReference type="NCBI Taxonomy" id="1965282"/>
    <lineage>
        <taxon>Bacteria</taxon>
        <taxon>Pseudomonadati</taxon>
        <taxon>Pseudomonadota</taxon>
        <taxon>Gammaproteobacteria</taxon>
        <taxon>Alteromonadales</taxon>
        <taxon>Shewanellaceae</taxon>
        <taxon>Shewanella</taxon>
    </lineage>
</organism>
<feature type="domain" description="GIY-YIG" evidence="1">
    <location>
        <begin position="17"/>
        <end position="104"/>
    </location>
</feature>
<dbReference type="RefSeq" id="WP_218567759.1">
    <property type="nucleotide sequence ID" value="NZ_CP020373.1"/>
</dbReference>
<keyword evidence="3" id="KW-1185">Reference proteome</keyword>
<accession>A0ABM7DSF9</accession>